<dbReference type="FunFam" id="3.40.50.20:FF:000006">
    <property type="entry name" value="Phosphoribosylamine--glycine ligase, chloroplastic"/>
    <property type="match status" value="1"/>
</dbReference>
<dbReference type="Gene3D" id="3.90.600.10">
    <property type="entry name" value="Phosphoribosylglycinamide synthetase, C-terminal domain"/>
    <property type="match status" value="1"/>
</dbReference>
<dbReference type="InterPro" id="IPR000115">
    <property type="entry name" value="PRibGlycinamide_synth"/>
</dbReference>
<dbReference type="SUPFAM" id="SSF52440">
    <property type="entry name" value="PreATP-grasp domain"/>
    <property type="match status" value="1"/>
</dbReference>
<evidence type="ECO:0000256" key="4">
    <source>
        <dbReference type="ARBA" id="ARBA00013255"/>
    </source>
</evidence>
<evidence type="ECO:0000256" key="10">
    <source>
        <dbReference type="ARBA" id="ARBA00023211"/>
    </source>
</evidence>
<keyword evidence="10" id="KW-0464">Manganese</keyword>
<evidence type="ECO:0000259" key="16">
    <source>
        <dbReference type="PROSITE" id="PS50975"/>
    </source>
</evidence>
<dbReference type="SMART" id="SM01209">
    <property type="entry name" value="GARS_A"/>
    <property type="match status" value="1"/>
</dbReference>
<proteinExistence type="inferred from homology"/>
<dbReference type="PANTHER" id="PTHR43472:SF1">
    <property type="entry name" value="PHOSPHORIBOSYLAMINE--GLYCINE LIGASE, CHLOROPLASTIC"/>
    <property type="match status" value="1"/>
</dbReference>
<evidence type="ECO:0000256" key="2">
    <source>
        <dbReference type="ARBA" id="ARBA00001946"/>
    </source>
</evidence>
<accession>A0A0R1SFW5</accession>
<organism evidence="17 18">
    <name type="scientific">Lentilactobacillus diolivorans DSM 14421</name>
    <dbReference type="NCBI Taxonomy" id="1423739"/>
    <lineage>
        <taxon>Bacteria</taxon>
        <taxon>Bacillati</taxon>
        <taxon>Bacillota</taxon>
        <taxon>Bacilli</taxon>
        <taxon>Lactobacillales</taxon>
        <taxon>Lactobacillaceae</taxon>
        <taxon>Lentilactobacillus</taxon>
    </lineage>
</organism>
<evidence type="ECO:0000256" key="11">
    <source>
        <dbReference type="ARBA" id="ARBA00038345"/>
    </source>
</evidence>
<sequence>MANVLVIGSGAREHAIAATFTKSPQVDQVYCAPGNPGMAKDQIISVAIDELEFDKLIDFAKKHQIDLTFVGPEVPLSMGIVDHFEQAGLRVFGPGQASACLESDKTFAKRFMRRNGIPTADFETFSDYDQAVRYAGDQKLPLVIKENGLAAGKGVTIVKNSADLKPTIKKALDKSGEVLVEEFLTGEEFSLMLFVGGKQRVIFPISQDHKKINEGETGPNTGGMGAYSPVPHITAAIQQETINAIVNPTMNGLTKEGLEFAGVIYIGCMFTEAGPKVIEYNVRLGDPETQVLLPQLKSDFYQVTTDLINHKLPDMKWQKGDFYLGVVVAAPGYPTSPKQHILLPELPANAFYAGVIEENGRLYSSGGRIFTIVDHAETLKAAQKKVNDELAQIDLSQFYYRKDIGFRDLNYRSATEIKLS</sequence>
<dbReference type="GO" id="GO:0006189">
    <property type="term" value="P:'de novo' IMP biosynthetic process"/>
    <property type="evidence" value="ECO:0007669"/>
    <property type="project" value="UniProtKB-UniRule"/>
</dbReference>
<keyword evidence="7 15" id="KW-0547">Nucleotide-binding</keyword>
<dbReference type="PROSITE" id="PS00184">
    <property type="entry name" value="GARS"/>
    <property type="match status" value="1"/>
</dbReference>
<comment type="caution">
    <text evidence="17">The sequence shown here is derived from an EMBL/GenBank/DDBJ whole genome shotgun (WGS) entry which is preliminary data.</text>
</comment>
<dbReference type="GO" id="GO:0005524">
    <property type="term" value="F:ATP binding"/>
    <property type="evidence" value="ECO:0007669"/>
    <property type="project" value="UniProtKB-UniRule"/>
</dbReference>
<comment type="cofactor">
    <cofactor evidence="1">
        <name>Mn(2+)</name>
        <dbReference type="ChEBI" id="CHEBI:29035"/>
    </cofactor>
</comment>
<evidence type="ECO:0000313" key="18">
    <source>
        <dbReference type="Proteomes" id="UP000052013"/>
    </source>
</evidence>
<dbReference type="PATRIC" id="fig|1423739.3.peg.790"/>
<dbReference type="EMBL" id="AZEY01000079">
    <property type="protein sequence ID" value="KRL64965.1"/>
    <property type="molecule type" value="Genomic_DNA"/>
</dbReference>
<name>A0A0R1SFW5_9LACO</name>
<dbReference type="GO" id="GO:0046872">
    <property type="term" value="F:metal ion binding"/>
    <property type="evidence" value="ECO:0007669"/>
    <property type="project" value="UniProtKB-KW"/>
</dbReference>
<evidence type="ECO:0000256" key="1">
    <source>
        <dbReference type="ARBA" id="ARBA00001936"/>
    </source>
</evidence>
<keyword evidence="8 14" id="KW-0658">Purine biosynthesis</keyword>
<dbReference type="NCBIfam" id="TIGR00877">
    <property type="entry name" value="purD"/>
    <property type="match status" value="1"/>
</dbReference>
<dbReference type="HAMAP" id="MF_00138">
    <property type="entry name" value="GARS"/>
    <property type="match status" value="1"/>
</dbReference>
<dbReference type="Gene3D" id="3.30.1490.20">
    <property type="entry name" value="ATP-grasp fold, A domain"/>
    <property type="match status" value="1"/>
</dbReference>
<evidence type="ECO:0000256" key="7">
    <source>
        <dbReference type="ARBA" id="ARBA00022741"/>
    </source>
</evidence>
<dbReference type="Pfam" id="PF01071">
    <property type="entry name" value="GARS_A"/>
    <property type="match status" value="1"/>
</dbReference>
<dbReference type="PANTHER" id="PTHR43472">
    <property type="entry name" value="PHOSPHORIBOSYLAMINE--GLYCINE LIGASE"/>
    <property type="match status" value="1"/>
</dbReference>
<dbReference type="STRING" id="1423739.FC85_GL000759"/>
<dbReference type="InterPro" id="IPR016185">
    <property type="entry name" value="PreATP-grasp_dom_sf"/>
</dbReference>
<dbReference type="GO" id="GO:0004637">
    <property type="term" value="F:phosphoribosylamine-glycine ligase activity"/>
    <property type="evidence" value="ECO:0007669"/>
    <property type="project" value="UniProtKB-UniRule"/>
</dbReference>
<dbReference type="InterPro" id="IPR020559">
    <property type="entry name" value="PRibGlycinamide_synth_CS"/>
</dbReference>
<dbReference type="InterPro" id="IPR013815">
    <property type="entry name" value="ATP_grasp_subdomain_1"/>
</dbReference>
<dbReference type="Pfam" id="PF02843">
    <property type="entry name" value="GARS_C"/>
    <property type="match status" value="1"/>
</dbReference>
<dbReference type="SUPFAM" id="SSF51246">
    <property type="entry name" value="Rudiment single hybrid motif"/>
    <property type="match status" value="1"/>
</dbReference>
<gene>
    <name evidence="14" type="primary">purD</name>
    <name evidence="17" type="ORF">FC85_GL000759</name>
</gene>
<dbReference type="Gene3D" id="3.30.470.20">
    <property type="entry name" value="ATP-grasp fold, B domain"/>
    <property type="match status" value="1"/>
</dbReference>
<dbReference type="AlphaFoldDB" id="A0A0R1SFW5"/>
<dbReference type="EC" id="6.3.4.13" evidence="4 14"/>
<dbReference type="GO" id="GO:0009113">
    <property type="term" value="P:purine nucleobase biosynthetic process"/>
    <property type="evidence" value="ECO:0007669"/>
    <property type="project" value="InterPro"/>
</dbReference>
<comment type="pathway">
    <text evidence="3 14">Purine metabolism; IMP biosynthesis via de novo pathway; N(1)-(5-phospho-D-ribosyl)glycinamide from 5-phospho-alpha-D-ribose 1-diphosphate: step 2/2.</text>
</comment>
<evidence type="ECO:0000256" key="6">
    <source>
        <dbReference type="ARBA" id="ARBA00022723"/>
    </source>
</evidence>
<evidence type="ECO:0000256" key="9">
    <source>
        <dbReference type="ARBA" id="ARBA00022840"/>
    </source>
</evidence>
<keyword evidence="6" id="KW-0479">Metal-binding</keyword>
<dbReference type="SUPFAM" id="SSF56059">
    <property type="entry name" value="Glutathione synthetase ATP-binding domain-like"/>
    <property type="match status" value="1"/>
</dbReference>
<dbReference type="InterPro" id="IPR011054">
    <property type="entry name" value="Rudment_hybrid_motif"/>
</dbReference>
<dbReference type="PROSITE" id="PS50975">
    <property type="entry name" value="ATP_GRASP"/>
    <property type="match status" value="1"/>
</dbReference>
<evidence type="ECO:0000256" key="14">
    <source>
        <dbReference type="HAMAP-Rule" id="MF_00138"/>
    </source>
</evidence>
<protein>
    <recommendedName>
        <fullName evidence="4 14">Phosphoribosylamine--glycine ligase</fullName>
        <ecNumber evidence="4 14">6.3.4.13</ecNumber>
    </recommendedName>
    <alternativeName>
        <fullName evidence="14">GARS</fullName>
    </alternativeName>
    <alternativeName>
        <fullName evidence="12 14">Glycinamide ribonucleotide synthetase</fullName>
    </alternativeName>
    <alternativeName>
        <fullName evidence="13 14">Phosphoribosylglycinamide synthetase</fullName>
    </alternativeName>
</protein>
<evidence type="ECO:0000256" key="15">
    <source>
        <dbReference type="PROSITE-ProRule" id="PRU00409"/>
    </source>
</evidence>
<keyword evidence="9 15" id="KW-0067">ATP-binding</keyword>
<evidence type="ECO:0000313" key="17">
    <source>
        <dbReference type="EMBL" id="KRL64965.1"/>
    </source>
</evidence>
<feature type="domain" description="ATP-grasp" evidence="16">
    <location>
        <begin position="109"/>
        <end position="309"/>
    </location>
</feature>
<dbReference type="UniPathway" id="UPA00074">
    <property type="reaction ID" value="UER00125"/>
</dbReference>
<comment type="catalytic activity">
    <reaction evidence="14">
        <text>5-phospho-beta-D-ribosylamine + glycine + ATP = N(1)-(5-phospho-beta-D-ribosyl)glycinamide + ADP + phosphate + H(+)</text>
        <dbReference type="Rhea" id="RHEA:17453"/>
        <dbReference type="ChEBI" id="CHEBI:15378"/>
        <dbReference type="ChEBI" id="CHEBI:30616"/>
        <dbReference type="ChEBI" id="CHEBI:43474"/>
        <dbReference type="ChEBI" id="CHEBI:57305"/>
        <dbReference type="ChEBI" id="CHEBI:58681"/>
        <dbReference type="ChEBI" id="CHEBI:143788"/>
        <dbReference type="ChEBI" id="CHEBI:456216"/>
        <dbReference type="EC" id="6.3.4.13"/>
    </reaction>
</comment>
<reference evidence="17 18" key="1">
    <citation type="journal article" date="2015" name="Genome Announc.">
        <title>Expanding the biotechnology potential of lactobacilli through comparative genomics of 213 strains and associated genera.</title>
        <authorList>
            <person name="Sun Z."/>
            <person name="Harris H.M."/>
            <person name="McCann A."/>
            <person name="Guo C."/>
            <person name="Argimon S."/>
            <person name="Zhang W."/>
            <person name="Yang X."/>
            <person name="Jeffery I.B."/>
            <person name="Cooney J.C."/>
            <person name="Kagawa T.F."/>
            <person name="Liu W."/>
            <person name="Song Y."/>
            <person name="Salvetti E."/>
            <person name="Wrobel A."/>
            <person name="Rasinkangas P."/>
            <person name="Parkhill J."/>
            <person name="Rea M.C."/>
            <person name="O'Sullivan O."/>
            <person name="Ritari J."/>
            <person name="Douillard F.P."/>
            <person name="Paul Ross R."/>
            <person name="Yang R."/>
            <person name="Briner A.E."/>
            <person name="Felis G.E."/>
            <person name="de Vos W.M."/>
            <person name="Barrangou R."/>
            <person name="Klaenhammer T.R."/>
            <person name="Caufield P.W."/>
            <person name="Cui Y."/>
            <person name="Zhang H."/>
            <person name="O'Toole P.W."/>
        </authorList>
    </citation>
    <scope>NUCLEOTIDE SEQUENCE [LARGE SCALE GENOMIC DNA]</scope>
    <source>
        <strain evidence="17 18">DSM 14421</strain>
    </source>
</reference>
<dbReference type="RefSeq" id="WP_057865210.1">
    <property type="nucleotide sequence ID" value="NZ_AZEY01000079.1"/>
</dbReference>
<dbReference type="Gene3D" id="3.40.50.20">
    <property type="match status" value="1"/>
</dbReference>
<dbReference type="InterPro" id="IPR020562">
    <property type="entry name" value="PRibGlycinamide_synth_N"/>
</dbReference>
<dbReference type="InterPro" id="IPR020561">
    <property type="entry name" value="PRibGlycinamid_synth_ATP-grasp"/>
</dbReference>
<dbReference type="InterPro" id="IPR020560">
    <property type="entry name" value="PRibGlycinamide_synth_C-dom"/>
</dbReference>
<comment type="similarity">
    <text evidence="11 14">Belongs to the GARS family.</text>
</comment>
<dbReference type="SMART" id="SM01210">
    <property type="entry name" value="GARS_C"/>
    <property type="match status" value="1"/>
</dbReference>
<dbReference type="Proteomes" id="UP000052013">
    <property type="component" value="Unassembled WGS sequence"/>
</dbReference>
<dbReference type="InterPro" id="IPR037123">
    <property type="entry name" value="PRibGlycinamide_synth_C_sf"/>
</dbReference>
<evidence type="ECO:0000256" key="12">
    <source>
        <dbReference type="ARBA" id="ARBA00042242"/>
    </source>
</evidence>
<evidence type="ECO:0000256" key="5">
    <source>
        <dbReference type="ARBA" id="ARBA00022598"/>
    </source>
</evidence>
<dbReference type="InterPro" id="IPR011761">
    <property type="entry name" value="ATP-grasp"/>
</dbReference>
<evidence type="ECO:0000256" key="13">
    <source>
        <dbReference type="ARBA" id="ARBA00042864"/>
    </source>
</evidence>
<evidence type="ECO:0000256" key="3">
    <source>
        <dbReference type="ARBA" id="ARBA00005174"/>
    </source>
</evidence>
<evidence type="ECO:0000256" key="8">
    <source>
        <dbReference type="ARBA" id="ARBA00022755"/>
    </source>
</evidence>
<keyword evidence="5 14" id="KW-0436">Ligase</keyword>
<comment type="cofactor">
    <cofactor evidence="2">
        <name>Mg(2+)</name>
        <dbReference type="ChEBI" id="CHEBI:18420"/>
    </cofactor>
</comment>
<dbReference type="Pfam" id="PF02844">
    <property type="entry name" value="GARS_N"/>
    <property type="match status" value="1"/>
</dbReference>